<sequence>MLPKACLEMFIEFNLICGENEIKKKKQYTFYSNPHKSWSCIDMAWMGGEINEEGENIEILPNCWVDHNSIKIIWRGRKRTKPRWTLNTQILKEKECTQKLKKELKFFFKRK</sequence>
<accession>A0A2D4FV37</accession>
<proteinExistence type="predicted"/>
<dbReference type="InterPro" id="IPR036691">
    <property type="entry name" value="Endo/exonu/phosph_ase_sf"/>
</dbReference>
<name>A0A2D4FV37_MICCO</name>
<organism evidence="1">
    <name type="scientific">Micrurus corallinus</name>
    <name type="common">Brazilian coral snake</name>
    <dbReference type="NCBI Taxonomy" id="54390"/>
    <lineage>
        <taxon>Eukaryota</taxon>
        <taxon>Metazoa</taxon>
        <taxon>Chordata</taxon>
        <taxon>Craniata</taxon>
        <taxon>Vertebrata</taxon>
        <taxon>Euteleostomi</taxon>
        <taxon>Lepidosauria</taxon>
        <taxon>Squamata</taxon>
        <taxon>Bifurcata</taxon>
        <taxon>Unidentata</taxon>
        <taxon>Episquamata</taxon>
        <taxon>Toxicofera</taxon>
        <taxon>Serpentes</taxon>
        <taxon>Colubroidea</taxon>
        <taxon>Elapidae</taxon>
        <taxon>Elapinae</taxon>
        <taxon>Micrurus</taxon>
    </lineage>
</organism>
<dbReference type="Gene3D" id="3.60.10.10">
    <property type="entry name" value="Endonuclease/exonuclease/phosphatase"/>
    <property type="match status" value="1"/>
</dbReference>
<dbReference type="AlphaFoldDB" id="A0A2D4FV37"/>
<reference evidence="1" key="2">
    <citation type="submission" date="2017-11" db="EMBL/GenBank/DDBJ databases">
        <title>Coralsnake Venomics: Analyses of Venom Gland Transcriptomes and Proteomes of Six Brazilian Taxa.</title>
        <authorList>
            <person name="Aird S.D."/>
            <person name="Jorge da Silva N."/>
            <person name="Qiu L."/>
            <person name="Villar-Briones A."/>
            <person name="Aparecida-Saddi V."/>
            <person name="Campos-Telles M.P."/>
            <person name="Grau M."/>
            <person name="Mikheyev A.S."/>
        </authorList>
    </citation>
    <scope>NUCLEOTIDE SEQUENCE</scope>
    <source>
        <tissue evidence="1">Venom_gland</tissue>
    </source>
</reference>
<dbReference type="EMBL" id="IACJ01091884">
    <property type="protein sequence ID" value="LAA51371.1"/>
    <property type="molecule type" value="Transcribed_RNA"/>
</dbReference>
<evidence type="ECO:0008006" key="2">
    <source>
        <dbReference type="Google" id="ProtNLM"/>
    </source>
</evidence>
<reference evidence="1" key="1">
    <citation type="submission" date="2017-07" db="EMBL/GenBank/DDBJ databases">
        <authorList>
            <person name="Mikheyev A."/>
            <person name="Grau M."/>
        </authorList>
    </citation>
    <scope>NUCLEOTIDE SEQUENCE</scope>
    <source>
        <tissue evidence="1">Venom_gland</tissue>
    </source>
</reference>
<protein>
    <recommendedName>
        <fullName evidence="2">Endonuclease/exonuclease/phosphatase domain-containing protein</fullName>
    </recommendedName>
</protein>
<evidence type="ECO:0000313" key="1">
    <source>
        <dbReference type="EMBL" id="LAA51371.1"/>
    </source>
</evidence>